<dbReference type="HOGENOM" id="CLU_2681768_0_0_7"/>
<dbReference type="EMBL" id="CP003360">
    <property type="protein sequence ID" value="AFM27272.1"/>
    <property type="molecule type" value="Genomic_DNA"/>
</dbReference>
<accession>I4CCI1</accession>
<keyword evidence="2" id="KW-1185">Reference proteome</keyword>
<dbReference type="AlphaFoldDB" id="I4CCI1"/>
<dbReference type="STRING" id="706587.Desti_4649"/>
<evidence type="ECO:0000313" key="2">
    <source>
        <dbReference type="Proteomes" id="UP000006055"/>
    </source>
</evidence>
<organism evidence="1 2">
    <name type="scientific">Desulfomonile tiedjei (strain ATCC 49306 / DSM 6799 / DCB-1)</name>
    <dbReference type="NCBI Taxonomy" id="706587"/>
    <lineage>
        <taxon>Bacteria</taxon>
        <taxon>Pseudomonadati</taxon>
        <taxon>Thermodesulfobacteriota</taxon>
        <taxon>Desulfomonilia</taxon>
        <taxon>Desulfomonilales</taxon>
        <taxon>Desulfomonilaceae</taxon>
        <taxon>Desulfomonile</taxon>
    </lineage>
</organism>
<protein>
    <submittedName>
        <fullName evidence="1">Uncharacterized protein</fullName>
    </submittedName>
</protein>
<dbReference type="Proteomes" id="UP000006055">
    <property type="component" value="Chromosome"/>
</dbReference>
<proteinExistence type="predicted"/>
<name>I4CCI1_DESTA</name>
<sequence length="74" mass="8555">MPPCRHMFNIINDIKKMGPREETVSIFSNAQQIVPRFDIFVGVGLVFTLYLGTHEGRPYNQAVRMMRTSCHDLE</sequence>
<reference evidence="2" key="1">
    <citation type="submission" date="2012-06" db="EMBL/GenBank/DDBJ databases">
        <title>Complete sequence of chromosome of Desulfomonile tiedjei DSM 6799.</title>
        <authorList>
            <person name="Lucas S."/>
            <person name="Copeland A."/>
            <person name="Lapidus A."/>
            <person name="Glavina del Rio T."/>
            <person name="Dalin E."/>
            <person name="Tice H."/>
            <person name="Bruce D."/>
            <person name="Goodwin L."/>
            <person name="Pitluck S."/>
            <person name="Peters L."/>
            <person name="Ovchinnikova G."/>
            <person name="Zeytun A."/>
            <person name="Lu M."/>
            <person name="Kyrpides N."/>
            <person name="Mavromatis K."/>
            <person name="Ivanova N."/>
            <person name="Brettin T."/>
            <person name="Detter J.C."/>
            <person name="Han C."/>
            <person name="Larimer F."/>
            <person name="Land M."/>
            <person name="Hauser L."/>
            <person name="Markowitz V."/>
            <person name="Cheng J.-F."/>
            <person name="Hugenholtz P."/>
            <person name="Woyke T."/>
            <person name="Wu D."/>
            <person name="Spring S."/>
            <person name="Schroeder M."/>
            <person name="Brambilla E."/>
            <person name="Klenk H.-P."/>
            <person name="Eisen J.A."/>
        </authorList>
    </citation>
    <scope>NUCLEOTIDE SEQUENCE [LARGE SCALE GENOMIC DNA]</scope>
    <source>
        <strain evidence="2">ATCC 49306 / DSM 6799 / DCB-1</strain>
    </source>
</reference>
<evidence type="ECO:0000313" key="1">
    <source>
        <dbReference type="EMBL" id="AFM27272.1"/>
    </source>
</evidence>
<dbReference type="KEGG" id="dti:Desti_4649"/>
<gene>
    <name evidence="1" type="ordered locus">Desti_4649</name>
</gene>